<protein>
    <submittedName>
        <fullName evidence="1">Translocation/assembly module TamB domain-containing protein</fullName>
    </submittedName>
</protein>
<dbReference type="Proteomes" id="UP001485301">
    <property type="component" value="Chromosome"/>
</dbReference>
<evidence type="ECO:0000313" key="1">
    <source>
        <dbReference type="EMBL" id="WZN55492.1"/>
    </source>
</evidence>
<organism evidence="1 2">
    <name type="scientific">Sphingobacterium thalpophilum</name>
    <dbReference type="NCBI Taxonomy" id="259"/>
    <lineage>
        <taxon>Bacteria</taxon>
        <taxon>Pseudomonadati</taxon>
        <taxon>Bacteroidota</taxon>
        <taxon>Sphingobacteriia</taxon>
        <taxon>Sphingobacteriales</taxon>
        <taxon>Sphingobacteriaceae</taxon>
        <taxon>Sphingobacterium</taxon>
    </lineage>
</organism>
<gene>
    <name evidence="1" type="ORF">AACH28_23150</name>
</gene>
<accession>A0ACD5C0R9</accession>
<evidence type="ECO:0000313" key="2">
    <source>
        <dbReference type="Proteomes" id="UP001485301"/>
    </source>
</evidence>
<reference evidence="1" key="1">
    <citation type="submission" date="2024-04" db="EMBL/GenBank/DDBJ databases">
        <title>Complete genome sequence of Sphingobacterium thalpophiium BAA-1094.</title>
        <authorList>
            <person name="Adaikpoh B.I."/>
        </authorList>
    </citation>
    <scope>NUCLEOTIDE SEQUENCE</scope>
    <source>
        <strain evidence="1">BAA-1094</strain>
    </source>
</reference>
<name>A0ACD5C0R9_9SPHI</name>
<keyword evidence="2" id="KW-1185">Reference proteome</keyword>
<sequence length="1802" mass="200045">MNRFTRIALKTILWIIGGIITLFILIVFLLRLPSIQNYIAGKVTHYVEGKIGTPVKIGYINIDFPKKLVLEDIYLEDQSKDTLVAGKSIAVDINMLKLLKNTVEIQSLEADGITAKIRRTLPDSAFNFDYIVKAFASEKESEPTADTTSALLFNLDKVKFSKIHVVYADEVIGTSADVYLGRLNTNIKKFDLTKNMAFELPKINIDGLNATVKQWKPAIEGAGPSVEDFGITDKTAQTTSLLPDVGIQVADLNNILVRYEDQSSALKSQFVLKKFHADINKIDLNKQVVDINKLDLDGSDNNVLLGKIQQTTAKATKINATTANTAAVDAATTNAKNKEAKTEKSNTQGEKNDTAKTDTSSATKMNWVVSAKDIIINNTSIRFKDDNQPRIKGFDYFNIQMPGLKTRLTDLYYSADSMSGSLKELVAADHSGFVIKQLKADFKYTNTGAEIKNLYAETPRTLIRDYVKLSYPSLDIIAKKPELITVNANITKSHIDMRDIRFLAPFLDTMQVMKPLLDKKFYIDTRVTGRVDDLYIPNIDFRTLSNTRLIASLHLKGLPDMNKLSVDLNLKKLTTGRSDIEKLVSKSMLPAGIELPNTIGLSGTFKGGMTAFNTKLALVTEKGTAKVDGTVQMTKRDTLYNAAVSVRDLNIGQIMKMDSTLGILSFEGKIKGKGTDPKKLMANFDGKVNRLDAMGYRYHDIDMDVSADKGAMKASILSPDPNIKLKLSASANMKSTYPKVAFELLVDSINLQKLHLMQDALSYRGKLSGNFSTADPNFLNGEAHITNSLIRYNSDRYALDTVSLLAKADTSRNQLVLRSDFLNAHLVGKYKILELQSAVKDLLQVYYKPEKPVKIPAYSPQIIEFSAQLTRNRLIQDFLPQLTEMKAISLDGLFNSTSKNLSAKLDAPRIVYAGTAIDNVTLDINSLDSALYYSALIYKVKMNSIELTNTVFSGKVAQNIVNMGLWIKDKQDKEQYHLGANMEAKNGLFEFSLLQDGLMLNYDKWEVASNNRLKFGSAGLLANNFVLSNKGQELRIASQDSILNSPIDVAFKNFRIETLSKMVMSDSLDVGGGINGQTTLSRLESSPVFVADLVVDKFYFGKDTVGNVNIKVNNERENTYNANVSITENGNNLVLSGDFINPPQGDATLDFTLDIAPLTMKTVQAFSMGNLKDAKGNLEGQLKIKGSPSKPQIRGDLNFRKAEFNVAMLNALFKAKDEQIRFDQNGISFPKFELEDSKGNFAQVSGSIKTQAYTDFEFDLGIAMDNFEVLNSTQADNDLFYGKMFLGTDLQIGGNLDKPVVDGTIKVLDSTDFTMVMPNNDPGMADRKGVVEFVDKRDTATANALARLDSMTVTKLTGIDVDLNLQTDKDAKFKILLDAGSQDALNIQGEAELNAGVDASGKITMSGTFTVERGSYSFSFGPVSRDFKFQKGSTITWNGDPLDAQLNITAVYTLKAPTLELVAPQLGTQNANLYKQKIPFDVLLKISDQLFQPQLNFDIDLNANNAIVSQDVISKVDNALTTLRDNPSDLNKQVFSLIVLGRFMSANPFESLSGGGGTEALVRNSVSSFLSSQLNRLASDLITGVELDFNLTSADDYSTGTAQTRTDLNIGVSKMLLNDRLKVNIGSNFEVEGNSRPGEAANNIAGDIQLDYQLSQDGRYFARFYRKNQYQVTLQGQFVETGIGFIITMDYNRFKEIFMRSKRLKEYYNTGSKKFRKRFDVERMEQDSAYRDSVRTVIRDSLMLHSPEYRKRMEEQEKEQQRRQQVDSTANSKGKNNAPKQLDTIKTTAIKNEDEERAYHAN</sequence>
<dbReference type="EMBL" id="CP151087">
    <property type="protein sequence ID" value="WZN55492.1"/>
    <property type="molecule type" value="Genomic_DNA"/>
</dbReference>
<proteinExistence type="predicted"/>